<dbReference type="Proteomes" id="UP000887572">
    <property type="component" value="Unplaced"/>
</dbReference>
<reference evidence="2" key="1">
    <citation type="submission" date="2022-11" db="UniProtKB">
        <authorList>
            <consortium name="WormBaseParasite"/>
        </authorList>
    </citation>
    <scope>IDENTIFICATION</scope>
</reference>
<name>A0A914H862_GLORO</name>
<dbReference type="WBParaSite" id="Gr19_v10_g14127.t1">
    <property type="protein sequence ID" value="Gr19_v10_g14127.t1"/>
    <property type="gene ID" value="Gr19_v10_g14127"/>
</dbReference>
<organism evidence="1 2">
    <name type="scientific">Globodera rostochiensis</name>
    <name type="common">Golden nematode worm</name>
    <name type="synonym">Heterodera rostochiensis</name>
    <dbReference type="NCBI Taxonomy" id="31243"/>
    <lineage>
        <taxon>Eukaryota</taxon>
        <taxon>Metazoa</taxon>
        <taxon>Ecdysozoa</taxon>
        <taxon>Nematoda</taxon>
        <taxon>Chromadorea</taxon>
        <taxon>Rhabditida</taxon>
        <taxon>Tylenchina</taxon>
        <taxon>Tylenchomorpha</taxon>
        <taxon>Tylenchoidea</taxon>
        <taxon>Heteroderidae</taxon>
        <taxon>Heteroderinae</taxon>
        <taxon>Globodera</taxon>
    </lineage>
</organism>
<dbReference type="AlphaFoldDB" id="A0A914H862"/>
<protein>
    <submittedName>
        <fullName evidence="2">Ovule protein</fullName>
    </submittedName>
</protein>
<keyword evidence="1" id="KW-1185">Reference proteome</keyword>
<evidence type="ECO:0000313" key="1">
    <source>
        <dbReference type="Proteomes" id="UP000887572"/>
    </source>
</evidence>
<evidence type="ECO:0000313" key="2">
    <source>
        <dbReference type="WBParaSite" id="Gr19_v10_g14127.t1"/>
    </source>
</evidence>
<accession>A0A914H862</accession>
<proteinExistence type="predicted"/>
<sequence>MRHFQNQLKFNTKIPHNFGTILCKKTEFGTNKSNKWLTKWTKVILLLRNFRMKKIIRRNLPNIRHLRKPILINSTTILRRTS</sequence>